<accession>X1IED9</accession>
<evidence type="ECO:0008006" key="2">
    <source>
        <dbReference type="Google" id="ProtNLM"/>
    </source>
</evidence>
<organism evidence="1">
    <name type="scientific">marine sediment metagenome</name>
    <dbReference type="NCBI Taxonomy" id="412755"/>
    <lineage>
        <taxon>unclassified sequences</taxon>
        <taxon>metagenomes</taxon>
        <taxon>ecological metagenomes</taxon>
    </lineage>
</organism>
<comment type="caution">
    <text evidence="1">The sequence shown here is derived from an EMBL/GenBank/DDBJ whole genome shotgun (WGS) entry which is preliminary data.</text>
</comment>
<dbReference type="InterPro" id="IPR011856">
    <property type="entry name" value="tRNA_endonuc-like_dom_sf"/>
</dbReference>
<dbReference type="GO" id="GO:0003676">
    <property type="term" value="F:nucleic acid binding"/>
    <property type="evidence" value="ECO:0007669"/>
    <property type="project" value="InterPro"/>
</dbReference>
<dbReference type="EMBL" id="BARU01038091">
    <property type="protein sequence ID" value="GAH80791.1"/>
    <property type="molecule type" value="Genomic_DNA"/>
</dbReference>
<reference evidence="1" key="1">
    <citation type="journal article" date="2014" name="Front. Microbiol.">
        <title>High frequency of phylogenetically diverse reductive dehalogenase-homologous genes in deep subseafloor sedimentary metagenomes.</title>
        <authorList>
            <person name="Kawai M."/>
            <person name="Futagami T."/>
            <person name="Toyoda A."/>
            <person name="Takaki Y."/>
            <person name="Nishi S."/>
            <person name="Hori S."/>
            <person name="Arai W."/>
            <person name="Tsubouchi T."/>
            <person name="Morono Y."/>
            <person name="Uchiyama I."/>
            <person name="Ito T."/>
            <person name="Fujiyama A."/>
            <person name="Inagaki F."/>
            <person name="Takami H."/>
        </authorList>
    </citation>
    <scope>NUCLEOTIDE SEQUENCE</scope>
    <source>
        <strain evidence="1">Expedition CK06-06</strain>
    </source>
</reference>
<dbReference type="Gene3D" id="3.40.1350.10">
    <property type="match status" value="1"/>
</dbReference>
<sequence>MRRDAKVDANQAEIVEALRDVGCIVEHLHMIGRGCPDILVGRHGYNYLLEIKSEKGALTPAEAEWHGLWRGQVTIVRTIDEALDAVGAFPF</sequence>
<dbReference type="AlphaFoldDB" id="X1IED9"/>
<protein>
    <recommendedName>
        <fullName evidence="2">VRR-NUC domain-containing protein</fullName>
    </recommendedName>
</protein>
<proteinExistence type="predicted"/>
<gene>
    <name evidence="1" type="ORF">S03H2_59247</name>
</gene>
<evidence type="ECO:0000313" key="1">
    <source>
        <dbReference type="EMBL" id="GAH80791.1"/>
    </source>
</evidence>
<name>X1IED9_9ZZZZ</name>